<accession>A0ABN2HZX5</accession>
<name>A0ABN2HZX5_9MICO</name>
<evidence type="ECO:0000313" key="3">
    <source>
        <dbReference type="EMBL" id="GAA1696323.1"/>
    </source>
</evidence>
<sequence length="266" mass="27808">MSPDADPADSAGHSCGPGDSAGVPWEGRSFEPNRHAGDDGSADPALEAARDRLRAGTGDLVAVIDAYRRARLLIPLIAEKGEEGVGAHGLPVDKTQELSIVTVAGPDGRRVLPVFTSVATMAQWDSTARPVPADGVRTARAAMEDGTDLIVVDPGSPGEFVIRRPAVWAIAQGEPWEPSSTSPEVFAGLQQSIGGELAVLDLAVRAADPQARGRGPELIVSLHLVAGLDRASLDAVLSRLARRWAADDRIATLVDSVKVTFDQGHA</sequence>
<gene>
    <name evidence="3" type="ORF">GCM10009808_12000</name>
</gene>
<dbReference type="InterPro" id="IPR009839">
    <property type="entry name" value="SseB_N"/>
</dbReference>
<evidence type="ECO:0000256" key="1">
    <source>
        <dbReference type="SAM" id="MobiDB-lite"/>
    </source>
</evidence>
<proteinExistence type="predicted"/>
<protein>
    <submittedName>
        <fullName evidence="3">SseB family protein</fullName>
    </submittedName>
</protein>
<reference evidence="3 4" key="1">
    <citation type="journal article" date="2019" name="Int. J. Syst. Evol. Microbiol.">
        <title>The Global Catalogue of Microorganisms (GCM) 10K type strain sequencing project: providing services to taxonomists for standard genome sequencing and annotation.</title>
        <authorList>
            <consortium name="The Broad Institute Genomics Platform"/>
            <consortium name="The Broad Institute Genome Sequencing Center for Infectious Disease"/>
            <person name="Wu L."/>
            <person name="Ma J."/>
        </authorList>
    </citation>
    <scope>NUCLEOTIDE SEQUENCE [LARGE SCALE GENOMIC DNA]</scope>
    <source>
        <strain evidence="3 4">JCM 15577</strain>
    </source>
</reference>
<feature type="domain" description="SseB protein N-terminal" evidence="2">
    <location>
        <begin position="46"/>
        <end position="169"/>
    </location>
</feature>
<evidence type="ECO:0000313" key="4">
    <source>
        <dbReference type="Proteomes" id="UP001501690"/>
    </source>
</evidence>
<dbReference type="RefSeq" id="WP_344070408.1">
    <property type="nucleotide sequence ID" value="NZ_BAAAPL010000001.1"/>
</dbReference>
<keyword evidence="4" id="KW-1185">Reference proteome</keyword>
<dbReference type="EMBL" id="BAAAPL010000001">
    <property type="protein sequence ID" value="GAA1696323.1"/>
    <property type="molecule type" value="Genomic_DNA"/>
</dbReference>
<feature type="region of interest" description="Disordered" evidence="1">
    <location>
        <begin position="1"/>
        <end position="43"/>
    </location>
</feature>
<dbReference type="Pfam" id="PF07179">
    <property type="entry name" value="SseB"/>
    <property type="match status" value="1"/>
</dbReference>
<evidence type="ECO:0000259" key="2">
    <source>
        <dbReference type="Pfam" id="PF07179"/>
    </source>
</evidence>
<feature type="compositionally biased region" description="Basic and acidic residues" evidence="1">
    <location>
        <begin position="28"/>
        <end position="38"/>
    </location>
</feature>
<comment type="caution">
    <text evidence="3">The sequence shown here is derived from an EMBL/GenBank/DDBJ whole genome shotgun (WGS) entry which is preliminary data.</text>
</comment>
<organism evidence="3 4">
    <name type="scientific">Microbacterium sediminicola</name>
    <dbReference type="NCBI Taxonomy" id="415210"/>
    <lineage>
        <taxon>Bacteria</taxon>
        <taxon>Bacillati</taxon>
        <taxon>Actinomycetota</taxon>
        <taxon>Actinomycetes</taxon>
        <taxon>Micrococcales</taxon>
        <taxon>Microbacteriaceae</taxon>
        <taxon>Microbacterium</taxon>
    </lineage>
</organism>
<dbReference type="Proteomes" id="UP001501690">
    <property type="component" value="Unassembled WGS sequence"/>
</dbReference>